<dbReference type="Proteomes" id="UP000030826">
    <property type="component" value="Unassembled WGS sequence"/>
</dbReference>
<dbReference type="EMBL" id="JRFJ01000002">
    <property type="protein sequence ID" value="KHJ54552.1"/>
    <property type="molecule type" value="Genomic_DNA"/>
</dbReference>
<evidence type="ECO:0000313" key="1">
    <source>
        <dbReference type="EMBL" id="KHJ54552.1"/>
    </source>
</evidence>
<dbReference type="AlphaFoldDB" id="A0A0B1Q6L8"/>
<name>A0A0B1Q6L8_9HYPH</name>
<organism evidence="1 2">
    <name type="scientific">Aureimonas altamirensis</name>
    <dbReference type="NCBI Taxonomy" id="370622"/>
    <lineage>
        <taxon>Bacteria</taxon>
        <taxon>Pseudomonadati</taxon>
        <taxon>Pseudomonadota</taxon>
        <taxon>Alphaproteobacteria</taxon>
        <taxon>Hyphomicrobiales</taxon>
        <taxon>Aurantimonadaceae</taxon>
        <taxon>Aureimonas</taxon>
    </lineage>
</organism>
<comment type="caution">
    <text evidence="1">The sequence shown here is derived from an EMBL/GenBank/DDBJ whole genome shotgun (WGS) entry which is preliminary data.</text>
</comment>
<reference evidence="1 2" key="1">
    <citation type="submission" date="2014-09" db="EMBL/GenBank/DDBJ databases">
        <title>Isolation and characterization of Aurantimonas altamirensis ON-56566 from clinical sample following a dog bite.</title>
        <authorList>
            <person name="Eshaghi A."/>
            <person name="Li A."/>
            <person name="Shahinas D."/>
            <person name="Bahn P."/>
            <person name="Kus J.V."/>
            <person name="Patel S.N."/>
        </authorList>
    </citation>
    <scope>NUCLEOTIDE SEQUENCE [LARGE SCALE GENOMIC DNA]</scope>
    <source>
        <strain evidence="1 2">ON-56566</strain>
    </source>
</reference>
<proteinExistence type="predicted"/>
<accession>A0A0B1Q6L8</accession>
<gene>
    <name evidence="1" type="ORF">LA66_08090</name>
</gene>
<evidence type="ECO:0000313" key="2">
    <source>
        <dbReference type="Proteomes" id="UP000030826"/>
    </source>
</evidence>
<sequence>MIPIAADRFTATNVGYARAAGMRFGLLVAPRVSGGYRIDETDLLKTLDILVAAAPPSLSEPEPVSRAALTG</sequence>
<protein>
    <submittedName>
        <fullName evidence="1">Uncharacterized protein</fullName>
    </submittedName>
</protein>